<reference evidence="2 3" key="1">
    <citation type="submission" date="2018-11" db="EMBL/GenBank/DDBJ databases">
        <authorList>
            <consortium name="Pathogen Informatics"/>
        </authorList>
    </citation>
    <scope>NUCLEOTIDE SEQUENCE [LARGE SCALE GENOMIC DNA]</scope>
</reference>
<name>A0A183G6U4_HELPZ</name>
<accession>A0A183G6U4</accession>
<evidence type="ECO:0000256" key="1">
    <source>
        <dbReference type="SAM" id="MobiDB-lite"/>
    </source>
</evidence>
<dbReference type="WBParaSite" id="HPBE_0001744401-mRNA-1">
    <property type="protein sequence ID" value="HPBE_0001744401-mRNA-1"/>
    <property type="gene ID" value="HPBE_0001744401"/>
</dbReference>
<dbReference type="OrthoDB" id="5838092at2759"/>
<feature type="region of interest" description="Disordered" evidence="1">
    <location>
        <begin position="225"/>
        <end position="282"/>
    </location>
</feature>
<gene>
    <name evidence="2" type="ORF">HPBE_LOCUS17443</name>
</gene>
<dbReference type="AlphaFoldDB" id="A0A183G6U4"/>
<evidence type="ECO:0000313" key="2">
    <source>
        <dbReference type="EMBL" id="VDP08881.1"/>
    </source>
</evidence>
<dbReference type="PANTHER" id="PTHR37960:SF2">
    <property type="entry name" value="PROTEIN CBG20683"/>
    <property type="match status" value="1"/>
</dbReference>
<feature type="compositionally biased region" description="Basic and acidic residues" evidence="1">
    <location>
        <begin position="225"/>
        <end position="242"/>
    </location>
</feature>
<dbReference type="Proteomes" id="UP000050761">
    <property type="component" value="Unassembled WGS sequence"/>
</dbReference>
<sequence length="541" mass="61278">MSRTLLRKEHAPESSSKWRWARVNSKWSPIPGRCRVSLPAHTFRGASYEQTGNPEVVWTTKAKCFMAGDTPNHPPAGVNVVDRRPHPLLSDEHRSQSWTVTSGSGGNAGCWTAVCLETADLGGGGRFLFAANSTLFRSKKTVNKENEQPTELEREMAYRRSLRVSSSNRGAMKGDRARFHEEIPATAPYHTVTAPRTHKGPMSCPGGYKEGYRSEAMDRSFETEIRSTRERRDRERHECAERKYRKQRTNWDTSEYGSGDPSPLGNYPKTSHYNEELEESDDQEWNMHDKLMQLDNNCRRFMRKYKHAEERHMYYKAEWRKIYKAKEESENVFLRQIEQLTKQHDRDVEKIRKLEAELAQYRFGHLSGTNAYHFPLSSHAQNRSSLMPILPPLPSSTATPSTSAVESITGAGEALTEQSDLSMLRPLHFDSSFAARPVMDDMDETKNFRALAVDDGESFLSGMEAPRGAQPEKTADRTADEDVILDDGYATTSDNAANKESTPRSTHCQCPRHTAALLLKAFVIPLYHDTGLANGPTNTER</sequence>
<accession>A0A3P8ADG8</accession>
<dbReference type="EMBL" id="UZAH01030017">
    <property type="protein sequence ID" value="VDP08881.1"/>
    <property type="molecule type" value="Genomic_DNA"/>
</dbReference>
<organism evidence="3 4">
    <name type="scientific">Heligmosomoides polygyrus</name>
    <name type="common">Parasitic roundworm</name>
    <dbReference type="NCBI Taxonomy" id="6339"/>
    <lineage>
        <taxon>Eukaryota</taxon>
        <taxon>Metazoa</taxon>
        <taxon>Ecdysozoa</taxon>
        <taxon>Nematoda</taxon>
        <taxon>Chromadorea</taxon>
        <taxon>Rhabditida</taxon>
        <taxon>Rhabditina</taxon>
        <taxon>Rhabditomorpha</taxon>
        <taxon>Strongyloidea</taxon>
        <taxon>Heligmosomidae</taxon>
        <taxon>Heligmosomoides</taxon>
    </lineage>
</organism>
<feature type="region of interest" description="Disordered" evidence="1">
    <location>
        <begin position="462"/>
        <end position="482"/>
    </location>
</feature>
<proteinExistence type="predicted"/>
<keyword evidence="3" id="KW-1185">Reference proteome</keyword>
<reference evidence="4" key="2">
    <citation type="submission" date="2019-09" db="UniProtKB">
        <authorList>
            <consortium name="WormBaseParasite"/>
        </authorList>
    </citation>
    <scope>IDENTIFICATION</scope>
</reference>
<evidence type="ECO:0000313" key="4">
    <source>
        <dbReference type="WBParaSite" id="HPBE_0001744401-mRNA-1"/>
    </source>
</evidence>
<protein>
    <submittedName>
        <fullName evidence="2 4">Uncharacterized protein</fullName>
    </submittedName>
</protein>
<dbReference type="PANTHER" id="PTHR37960">
    <property type="entry name" value="PROTEIN CBG06493-RELATED"/>
    <property type="match status" value="1"/>
</dbReference>
<evidence type="ECO:0000313" key="3">
    <source>
        <dbReference type="Proteomes" id="UP000050761"/>
    </source>
</evidence>